<feature type="compositionally biased region" description="Basic and acidic residues" evidence="1">
    <location>
        <begin position="102"/>
        <end position="121"/>
    </location>
</feature>
<dbReference type="Proteomes" id="UP000593564">
    <property type="component" value="Unassembled WGS sequence"/>
</dbReference>
<evidence type="ECO:0000313" key="2">
    <source>
        <dbReference type="EMBL" id="KAF5944233.1"/>
    </source>
</evidence>
<evidence type="ECO:0000313" key="3">
    <source>
        <dbReference type="Proteomes" id="UP000593564"/>
    </source>
</evidence>
<feature type="region of interest" description="Disordered" evidence="1">
    <location>
        <begin position="79"/>
        <end position="128"/>
    </location>
</feature>
<accession>A0A7J7GTZ3</accession>
<evidence type="ECO:0000256" key="1">
    <source>
        <dbReference type="SAM" id="MobiDB-lite"/>
    </source>
</evidence>
<sequence length="128" mass="14335">MASLSLTLSQIFPKHISFMASLSLTLSQIFPKHISFGASLTLSQIFPKHISFMASLFLSLRFANEIESGRVELQSYSNESSLGWETESKKSQTSFGSTAKTKHGEVERKKGTPWREEEHRTSVMCMAS</sequence>
<reference evidence="3" key="1">
    <citation type="journal article" date="2020" name="Nat. Commun.">
        <title>Genome assembly of wild tea tree DASZ reveals pedigree and selection history of tea varieties.</title>
        <authorList>
            <person name="Zhang W."/>
            <person name="Zhang Y."/>
            <person name="Qiu H."/>
            <person name="Guo Y."/>
            <person name="Wan H."/>
            <person name="Zhang X."/>
            <person name="Scossa F."/>
            <person name="Alseekh S."/>
            <person name="Zhang Q."/>
            <person name="Wang P."/>
            <person name="Xu L."/>
            <person name="Schmidt M.H."/>
            <person name="Jia X."/>
            <person name="Li D."/>
            <person name="Zhu A."/>
            <person name="Guo F."/>
            <person name="Chen W."/>
            <person name="Ni D."/>
            <person name="Usadel B."/>
            <person name="Fernie A.R."/>
            <person name="Wen W."/>
        </authorList>
    </citation>
    <scope>NUCLEOTIDE SEQUENCE [LARGE SCALE GENOMIC DNA]</scope>
    <source>
        <strain evidence="3">cv. G240</strain>
    </source>
</reference>
<proteinExistence type="predicted"/>
<name>A0A7J7GTZ3_CAMSI</name>
<comment type="caution">
    <text evidence="2">The sequence shown here is derived from an EMBL/GenBank/DDBJ whole genome shotgun (WGS) entry which is preliminary data.</text>
</comment>
<keyword evidence="3" id="KW-1185">Reference proteome</keyword>
<protein>
    <submittedName>
        <fullName evidence="2">Uncharacterized protein</fullName>
    </submittedName>
</protein>
<reference evidence="2 3" key="2">
    <citation type="submission" date="2020-07" db="EMBL/GenBank/DDBJ databases">
        <title>Genome assembly of wild tea tree DASZ reveals pedigree and selection history of tea varieties.</title>
        <authorList>
            <person name="Zhang W."/>
        </authorList>
    </citation>
    <scope>NUCLEOTIDE SEQUENCE [LARGE SCALE GENOMIC DNA]</scope>
    <source>
        <strain evidence="3">cv. G240</strain>
        <tissue evidence="2">Leaf</tissue>
    </source>
</reference>
<gene>
    <name evidence="2" type="ORF">HYC85_018310</name>
</gene>
<organism evidence="2 3">
    <name type="scientific">Camellia sinensis</name>
    <name type="common">Tea plant</name>
    <name type="synonym">Thea sinensis</name>
    <dbReference type="NCBI Taxonomy" id="4442"/>
    <lineage>
        <taxon>Eukaryota</taxon>
        <taxon>Viridiplantae</taxon>
        <taxon>Streptophyta</taxon>
        <taxon>Embryophyta</taxon>
        <taxon>Tracheophyta</taxon>
        <taxon>Spermatophyta</taxon>
        <taxon>Magnoliopsida</taxon>
        <taxon>eudicotyledons</taxon>
        <taxon>Gunneridae</taxon>
        <taxon>Pentapetalae</taxon>
        <taxon>asterids</taxon>
        <taxon>Ericales</taxon>
        <taxon>Theaceae</taxon>
        <taxon>Camellia</taxon>
    </lineage>
</organism>
<dbReference type="EMBL" id="JACBKZ010000008">
    <property type="protein sequence ID" value="KAF5944233.1"/>
    <property type="molecule type" value="Genomic_DNA"/>
</dbReference>
<dbReference type="AlphaFoldDB" id="A0A7J7GTZ3"/>